<dbReference type="InParanoid" id="F4PDS4"/>
<dbReference type="Gene3D" id="3.20.20.100">
    <property type="entry name" value="NADP-dependent oxidoreductase domain"/>
    <property type="match status" value="1"/>
</dbReference>
<dbReference type="EMBL" id="GL882896">
    <property type="protein sequence ID" value="EGF76551.1"/>
    <property type="molecule type" value="Genomic_DNA"/>
</dbReference>
<evidence type="ECO:0000256" key="3">
    <source>
        <dbReference type="ARBA" id="ARBA00023002"/>
    </source>
</evidence>
<evidence type="ECO:0000256" key="5">
    <source>
        <dbReference type="PIRSR" id="PIRSR000097-3"/>
    </source>
</evidence>
<keyword evidence="8" id="KW-1185">Reference proteome</keyword>
<keyword evidence="3" id="KW-0560">Oxidoreductase</keyword>
<gene>
    <name evidence="7" type="ORF">BATDEDRAFT_14849</name>
</gene>
<feature type="domain" description="NADP-dependent oxidoreductase" evidence="6">
    <location>
        <begin position="3"/>
        <end position="248"/>
    </location>
</feature>
<dbReference type="InterPro" id="IPR020471">
    <property type="entry name" value="AKR"/>
</dbReference>
<dbReference type="GeneID" id="18236967"/>
<dbReference type="RefSeq" id="XP_006682764.1">
    <property type="nucleotide sequence ID" value="XM_006682701.1"/>
</dbReference>
<dbReference type="GO" id="GO:0004032">
    <property type="term" value="F:aldose reductase (NADPH) activity"/>
    <property type="evidence" value="ECO:0000318"/>
    <property type="project" value="GO_Central"/>
</dbReference>
<dbReference type="AlphaFoldDB" id="F4PDS4"/>
<dbReference type="Pfam" id="PF00248">
    <property type="entry name" value="Aldo_ket_red"/>
    <property type="match status" value="1"/>
</dbReference>
<proteinExistence type="inferred from homology"/>
<feature type="site" description="Lowers pKa of active site Tyr" evidence="5">
    <location>
        <position position="31"/>
    </location>
</feature>
<dbReference type="InterPro" id="IPR036812">
    <property type="entry name" value="NAD(P)_OxRdtase_dom_sf"/>
</dbReference>
<dbReference type="PANTHER" id="PTHR43827">
    <property type="entry name" value="2,5-DIKETO-D-GLUCONIC ACID REDUCTASE"/>
    <property type="match status" value="1"/>
</dbReference>
<dbReference type="InterPro" id="IPR023210">
    <property type="entry name" value="NADP_OxRdtase_dom"/>
</dbReference>
<evidence type="ECO:0000313" key="8">
    <source>
        <dbReference type="Proteomes" id="UP000007241"/>
    </source>
</evidence>
<sequence length="264" mass="29502">IFQNEREIGQAISQMIQSGIVCRKKLFITSKIGPKSQGYEKACESIKNSLDRFGSDVGYIDLMLIHWPGSQGMKPEDPQHKINRAGTWRAMEEAYKAGSIRAIGVSNYTVKHIQEFTTMMHENKCTDPDDVLTMPMINQFELHPLLWNDTTQKLIETCHNLDCRVAGYSCFGSGLLIDGSAIGNNGLTLADFSTKIGATVSQVLIKWAITRGDIVMPKARSEAHLLENLNAAYLELSDEDLKWIDSLAQISGIKRFCWDPTNVC</sequence>
<comment type="similarity">
    <text evidence="1">Belongs to the aldo/keto reductase family.</text>
</comment>
<dbReference type="OrthoDB" id="416253at2759"/>
<dbReference type="PRINTS" id="PR00069">
    <property type="entry name" value="ALDKETRDTASE"/>
</dbReference>
<dbReference type="OMA" id="GFDACYQ"/>
<evidence type="ECO:0000259" key="6">
    <source>
        <dbReference type="Pfam" id="PF00248"/>
    </source>
</evidence>
<feature type="binding site" evidence="4">
    <location>
        <position position="66"/>
    </location>
    <ligand>
        <name>substrate</name>
    </ligand>
</feature>
<evidence type="ECO:0000256" key="2">
    <source>
        <dbReference type="ARBA" id="ARBA00022857"/>
    </source>
</evidence>
<dbReference type="HOGENOM" id="CLU_023205_0_1_1"/>
<dbReference type="STRING" id="684364.F4PDS4"/>
<dbReference type="PROSITE" id="PS00062">
    <property type="entry name" value="ALDOKETO_REDUCTASE_2"/>
    <property type="match status" value="1"/>
</dbReference>
<evidence type="ECO:0000313" key="7">
    <source>
        <dbReference type="EMBL" id="EGF76551.1"/>
    </source>
</evidence>
<feature type="non-terminal residue" evidence="7">
    <location>
        <position position="1"/>
    </location>
</feature>
<reference evidence="7 8" key="1">
    <citation type="submission" date="2009-12" db="EMBL/GenBank/DDBJ databases">
        <title>The draft genome of Batrachochytrium dendrobatidis.</title>
        <authorList>
            <consortium name="US DOE Joint Genome Institute (JGI-PGF)"/>
            <person name="Kuo A."/>
            <person name="Salamov A."/>
            <person name="Schmutz J."/>
            <person name="Lucas S."/>
            <person name="Pitluck S."/>
            <person name="Rosenblum E."/>
            <person name="Stajich J."/>
            <person name="Eisen M."/>
            <person name="Grigoriev I.V."/>
        </authorList>
    </citation>
    <scope>NUCLEOTIDE SEQUENCE [LARGE SCALE GENOMIC DNA]</scope>
    <source>
        <strain evidence="8">JAM81 / FGSC 10211</strain>
    </source>
</reference>
<dbReference type="PIRSF" id="PIRSF000097">
    <property type="entry name" value="AKR"/>
    <property type="match status" value="1"/>
</dbReference>
<dbReference type="PANTHER" id="PTHR43827:SF3">
    <property type="entry name" value="NADP-DEPENDENT OXIDOREDUCTASE DOMAIN-CONTAINING PROTEIN"/>
    <property type="match status" value="1"/>
</dbReference>
<accession>F4PDS4</accession>
<dbReference type="Proteomes" id="UP000007241">
    <property type="component" value="Unassembled WGS sequence"/>
</dbReference>
<evidence type="ECO:0000256" key="4">
    <source>
        <dbReference type="PIRSR" id="PIRSR000097-2"/>
    </source>
</evidence>
<dbReference type="InterPro" id="IPR018170">
    <property type="entry name" value="Aldo/ket_reductase_CS"/>
</dbReference>
<organism evidence="7 8">
    <name type="scientific">Batrachochytrium dendrobatidis (strain JAM81 / FGSC 10211)</name>
    <name type="common">Frog chytrid fungus</name>
    <dbReference type="NCBI Taxonomy" id="684364"/>
    <lineage>
        <taxon>Eukaryota</taxon>
        <taxon>Fungi</taxon>
        <taxon>Fungi incertae sedis</taxon>
        <taxon>Chytridiomycota</taxon>
        <taxon>Chytridiomycota incertae sedis</taxon>
        <taxon>Chytridiomycetes</taxon>
        <taxon>Rhizophydiales</taxon>
        <taxon>Rhizophydiales incertae sedis</taxon>
        <taxon>Batrachochytrium</taxon>
    </lineage>
</organism>
<dbReference type="SUPFAM" id="SSF51430">
    <property type="entry name" value="NAD(P)-linked oxidoreductase"/>
    <property type="match status" value="1"/>
</dbReference>
<dbReference type="GO" id="GO:0005829">
    <property type="term" value="C:cytosol"/>
    <property type="evidence" value="ECO:0000318"/>
    <property type="project" value="GO_Central"/>
</dbReference>
<name>F4PDS4_BATDJ</name>
<protein>
    <recommendedName>
        <fullName evidence="6">NADP-dependent oxidoreductase domain-containing protein</fullName>
    </recommendedName>
</protein>
<evidence type="ECO:0000256" key="1">
    <source>
        <dbReference type="ARBA" id="ARBA00007905"/>
    </source>
</evidence>
<keyword evidence="2" id="KW-0521">NADP</keyword>